<evidence type="ECO:0000256" key="1">
    <source>
        <dbReference type="ARBA" id="ARBA00005298"/>
    </source>
</evidence>
<dbReference type="EMBL" id="NCKV01003184">
    <property type="protein sequence ID" value="RWS25973.1"/>
    <property type="molecule type" value="Genomic_DNA"/>
</dbReference>
<feature type="non-terminal residue" evidence="5">
    <location>
        <position position="1"/>
    </location>
</feature>
<protein>
    <submittedName>
        <fullName evidence="5">Arrestin: lateral eye-like protein</fullName>
    </submittedName>
</protein>
<dbReference type="Gene3D" id="2.60.40.640">
    <property type="match status" value="1"/>
</dbReference>
<dbReference type="FunFam" id="2.60.40.840:FF:000002">
    <property type="entry name" value="Arrestin 3"/>
    <property type="match status" value="1"/>
</dbReference>
<keyword evidence="3" id="KW-0812">Transmembrane</keyword>
<dbReference type="STRING" id="299467.A0A443SEL6"/>
<dbReference type="InterPro" id="IPR011022">
    <property type="entry name" value="Arrestin_C-like"/>
</dbReference>
<proteinExistence type="inferred from homology"/>
<dbReference type="InterPro" id="IPR000698">
    <property type="entry name" value="Arrestin"/>
</dbReference>
<dbReference type="PANTHER" id="PTHR11792:SF23">
    <property type="entry name" value="PHOSRESTIN-1"/>
    <property type="match status" value="1"/>
</dbReference>
<dbReference type="GO" id="GO:0007165">
    <property type="term" value="P:signal transduction"/>
    <property type="evidence" value="ECO:0007669"/>
    <property type="project" value="InterPro"/>
</dbReference>
<keyword evidence="3" id="KW-1133">Transmembrane helix</keyword>
<keyword evidence="2" id="KW-0716">Sensory transduction</keyword>
<dbReference type="PRINTS" id="PR00309">
    <property type="entry name" value="ARRESTIN"/>
</dbReference>
<name>A0A443SEL6_9ACAR</name>
<dbReference type="VEuPathDB" id="VectorBase:LDEU006067"/>
<keyword evidence="6" id="KW-1185">Reference proteome</keyword>
<evidence type="ECO:0000256" key="3">
    <source>
        <dbReference type="SAM" id="Phobius"/>
    </source>
</evidence>
<dbReference type="Proteomes" id="UP000288716">
    <property type="component" value="Unassembled WGS sequence"/>
</dbReference>
<dbReference type="GO" id="GO:0007608">
    <property type="term" value="P:sensory perception of smell"/>
    <property type="evidence" value="ECO:0007669"/>
    <property type="project" value="UniProtKB-ARBA"/>
</dbReference>
<dbReference type="Pfam" id="PF02752">
    <property type="entry name" value="Arrestin_C"/>
    <property type="match status" value="1"/>
</dbReference>
<accession>A0A443SEL6</accession>
<feature type="transmembrane region" description="Helical" evidence="3">
    <location>
        <begin position="12"/>
        <end position="32"/>
    </location>
</feature>
<dbReference type="Pfam" id="PF00339">
    <property type="entry name" value="Arrestin_N"/>
    <property type="match status" value="1"/>
</dbReference>
<dbReference type="SUPFAM" id="SSF81296">
    <property type="entry name" value="E set domains"/>
    <property type="match status" value="2"/>
</dbReference>
<gene>
    <name evidence="5" type="ORF">B4U80_10839</name>
</gene>
<dbReference type="InterPro" id="IPR011021">
    <property type="entry name" value="Arrestin-like_N"/>
</dbReference>
<sequence>SETANNSLLKAVLIETMLSILFLVYVVAVKVYKKTSPNGKLTVFLGNRDFGDHGTHCDPVEGVFLVDQEYLKGRRVFGQIITTFRYGRQEDEIMGLHFSRQLFMALEQIYPQRKHGSDVSINKLQEKMLKKLGEGAFPFSFELPSNAPPSVTLQPGPDDNGPPLGVDYELKLFVANSEHENPQKRNSVSMAIRKLLYTIPSPTTRQPSAIVSKGFMLSAGKLNLEATLDREIYFHGDKLSVHISVSNYSKKSVRNIKVSVVQHTEVTLVNGHYSKTVASIESREGCPITPGASFSKVFQLLPLAAQNKDRRGIALDGMIKEMDTNLASSTPNIASDAVGIIISYVVRVRLYLGAIGGDLTADVPFKLAIPESGKKEPQQESVVEKKDNEKQVAVAVRKVKKQLTREMSTDLIFEDFARRRQESEDLD</sequence>
<dbReference type="OrthoDB" id="298939at2759"/>
<dbReference type="InterPro" id="IPR014756">
    <property type="entry name" value="Ig_E-set"/>
</dbReference>
<dbReference type="Gene3D" id="2.60.40.840">
    <property type="match status" value="1"/>
</dbReference>
<dbReference type="InterPro" id="IPR014752">
    <property type="entry name" value="Arrestin-like_C"/>
</dbReference>
<evidence type="ECO:0000259" key="4">
    <source>
        <dbReference type="SMART" id="SM01017"/>
    </source>
</evidence>
<dbReference type="GO" id="GO:0001664">
    <property type="term" value="F:G protein-coupled receptor binding"/>
    <property type="evidence" value="ECO:0007669"/>
    <property type="project" value="TreeGrafter"/>
</dbReference>
<dbReference type="GO" id="GO:0045494">
    <property type="term" value="P:photoreceptor cell maintenance"/>
    <property type="evidence" value="ECO:0007669"/>
    <property type="project" value="UniProtKB-ARBA"/>
</dbReference>
<feature type="domain" description="Arrestin C-terminal-like" evidence="4">
    <location>
        <begin position="218"/>
        <end position="372"/>
    </location>
</feature>
<comment type="similarity">
    <text evidence="1">Belongs to the arrestin family.</text>
</comment>
<organism evidence="5 6">
    <name type="scientific">Leptotrombidium deliense</name>
    <dbReference type="NCBI Taxonomy" id="299467"/>
    <lineage>
        <taxon>Eukaryota</taxon>
        <taxon>Metazoa</taxon>
        <taxon>Ecdysozoa</taxon>
        <taxon>Arthropoda</taxon>
        <taxon>Chelicerata</taxon>
        <taxon>Arachnida</taxon>
        <taxon>Acari</taxon>
        <taxon>Acariformes</taxon>
        <taxon>Trombidiformes</taxon>
        <taxon>Prostigmata</taxon>
        <taxon>Anystina</taxon>
        <taxon>Parasitengona</taxon>
        <taxon>Trombiculoidea</taxon>
        <taxon>Trombiculidae</taxon>
        <taxon>Leptotrombidium</taxon>
    </lineage>
</organism>
<dbReference type="GO" id="GO:0002031">
    <property type="term" value="P:G protein-coupled receptor internalization"/>
    <property type="evidence" value="ECO:0007669"/>
    <property type="project" value="TreeGrafter"/>
</dbReference>
<dbReference type="SMART" id="SM01017">
    <property type="entry name" value="Arrestin_C"/>
    <property type="match status" value="1"/>
</dbReference>
<evidence type="ECO:0000256" key="2">
    <source>
        <dbReference type="ARBA" id="ARBA00022606"/>
    </source>
</evidence>
<comment type="caution">
    <text evidence="5">The sequence shown here is derived from an EMBL/GenBank/DDBJ whole genome shotgun (WGS) entry which is preliminary data.</text>
</comment>
<dbReference type="GO" id="GO:0005737">
    <property type="term" value="C:cytoplasm"/>
    <property type="evidence" value="ECO:0007669"/>
    <property type="project" value="TreeGrafter"/>
</dbReference>
<dbReference type="GO" id="GO:0016060">
    <property type="term" value="P:negative regulation of phospholipase C-activating phototransduction signaling pathway"/>
    <property type="evidence" value="ECO:0007669"/>
    <property type="project" value="UniProtKB-ARBA"/>
</dbReference>
<reference evidence="5 6" key="1">
    <citation type="journal article" date="2018" name="Gigascience">
        <title>Genomes of trombidid mites reveal novel predicted allergens and laterally-transferred genes associated with secondary metabolism.</title>
        <authorList>
            <person name="Dong X."/>
            <person name="Chaisiri K."/>
            <person name="Xia D."/>
            <person name="Armstrong S.D."/>
            <person name="Fang Y."/>
            <person name="Donnelly M.J."/>
            <person name="Kadowaki T."/>
            <person name="McGarry J.W."/>
            <person name="Darby A.C."/>
            <person name="Makepeace B.L."/>
        </authorList>
    </citation>
    <scope>NUCLEOTIDE SEQUENCE [LARGE SCALE GENOMIC DNA]</scope>
    <source>
        <strain evidence="5">UoL-UT</strain>
    </source>
</reference>
<dbReference type="InterPro" id="IPR014753">
    <property type="entry name" value="Arrestin_N"/>
</dbReference>
<dbReference type="PANTHER" id="PTHR11792">
    <property type="entry name" value="ARRESTIN"/>
    <property type="match status" value="1"/>
</dbReference>
<evidence type="ECO:0000313" key="6">
    <source>
        <dbReference type="Proteomes" id="UP000288716"/>
    </source>
</evidence>
<dbReference type="AlphaFoldDB" id="A0A443SEL6"/>
<evidence type="ECO:0000313" key="5">
    <source>
        <dbReference type="EMBL" id="RWS25973.1"/>
    </source>
</evidence>
<keyword evidence="3" id="KW-0472">Membrane</keyword>